<sequence length="122" mass="13844">MGLPEFATPQQRAQFNVDENYTPHTKLEDIVGHAQTVDIAAGTFAKKQRHSTEVDLCWDQVKIPYGALLVLERIEGRKGWTPNLYAIPPVNYRNVTTQFDTGYVLREGEKQQEKREQAAAAK</sequence>
<gene>
    <name evidence="1" type="ORF">TELCIR_01841</name>
</gene>
<keyword evidence="2" id="KW-1185">Reference proteome</keyword>
<dbReference type="AlphaFoldDB" id="A0A2G9V0V1"/>
<organism evidence="1 2">
    <name type="scientific">Teladorsagia circumcincta</name>
    <name type="common">Brown stomach worm</name>
    <name type="synonym">Ostertagia circumcincta</name>
    <dbReference type="NCBI Taxonomy" id="45464"/>
    <lineage>
        <taxon>Eukaryota</taxon>
        <taxon>Metazoa</taxon>
        <taxon>Ecdysozoa</taxon>
        <taxon>Nematoda</taxon>
        <taxon>Chromadorea</taxon>
        <taxon>Rhabditida</taxon>
        <taxon>Rhabditina</taxon>
        <taxon>Rhabditomorpha</taxon>
        <taxon>Strongyloidea</taxon>
        <taxon>Trichostrongylidae</taxon>
        <taxon>Teladorsagia</taxon>
    </lineage>
</organism>
<protein>
    <submittedName>
        <fullName evidence="1">Uncharacterized protein</fullName>
    </submittedName>
</protein>
<reference evidence="1 2" key="1">
    <citation type="submission" date="2015-09" db="EMBL/GenBank/DDBJ databases">
        <title>Draft genome of the parasitic nematode Teladorsagia circumcincta isolate WARC Sus (inbred).</title>
        <authorList>
            <person name="Mitreva M."/>
        </authorList>
    </citation>
    <scope>NUCLEOTIDE SEQUENCE [LARGE SCALE GENOMIC DNA]</scope>
    <source>
        <strain evidence="1 2">S</strain>
    </source>
</reference>
<dbReference type="Proteomes" id="UP000230423">
    <property type="component" value="Unassembled WGS sequence"/>
</dbReference>
<evidence type="ECO:0000313" key="2">
    <source>
        <dbReference type="Proteomes" id="UP000230423"/>
    </source>
</evidence>
<evidence type="ECO:0000313" key="1">
    <source>
        <dbReference type="EMBL" id="PIO76107.1"/>
    </source>
</evidence>
<accession>A0A2G9V0V1</accession>
<name>A0A2G9V0V1_TELCI</name>
<dbReference type="OrthoDB" id="414418at2759"/>
<dbReference type="EMBL" id="KZ345080">
    <property type="protein sequence ID" value="PIO76107.1"/>
    <property type="molecule type" value="Genomic_DNA"/>
</dbReference>
<proteinExistence type="predicted"/>